<keyword evidence="1" id="KW-0175">Coiled coil</keyword>
<dbReference type="AlphaFoldDB" id="A0A242CFW0"/>
<name>A0A242CFW0_9ENTE</name>
<feature type="transmembrane region" description="Helical" evidence="2">
    <location>
        <begin position="12"/>
        <end position="32"/>
    </location>
</feature>
<comment type="caution">
    <text evidence="4">The sequence shown here is derived from an EMBL/GenBank/DDBJ whole genome shotgun (WGS) entry which is preliminary data.</text>
</comment>
<gene>
    <name evidence="4" type="ORF">A5880_001810</name>
    <name evidence="3" type="ORF">A5880_001895</name>
</gene>
<keyword evidence="5" id="KW-1185">Reference proteome</keyword>
<proteinExistence type="predicted"/>
<dbReference type="EMBL" id="NGLE02000001">
    <property type="protein sequence ID" value="MEI5994337.1"/>
    <property type="molecule type" value="Genomic_DNA"/>
</dbReference>
<dbReference type="RefSeq" id="WP_086330722.1">
    <property type="nucleotide sequence ID" value="NZ_NGLE02000001.1"/>
</dbReference>
<evidence type="ECO:0000313" key="5">
    <source>
        <dbReference type="Proteomes" id="UP000195139"/>
    </source>
</evidence>
<feature type="coiled-coil region" evidence="1">
    <location>
        <begin position="127"/>
        <end position="154"/>
    </location>
</feature>
<keyword evidence="2" id="KW-1133">Transmembrane helix</keyword>
<dbReference type="EMBL" id="NGLE01000002">
    <property type="protein sequence ID" value="OTO08810.1"/>
    <property type="molecule type" value="Genomic_DNA"/>
</dbReference>
<organism evidence="4">
    <name type="scientific">Candidatus Enterococcus mansonii</name>
    <dbReference type="NCBI Taxonomy" id="1834181"/>
    <lineage>
        <taxon>Bacteria</taxon>
        <taxon>Bacillati</taxon>
        <taxon>Bacillota</taxon>
        <taxon>Bacilli</taxon>
        <taxon>Lactobacillales</taxon>
        <taxon>Enterococcaceae</taxon>
        <taxon>Enterococcus</taxon>
    </lineage>
</organism>
<evidence type="ECO:0000313" key="4">
    <source>
        <dbReference type="EMBL" id="OTO08810.1"/>
    </source>
</evidence>
<feature type="transmembrane region" description="Helical" evidence="2">
    <location>
        <begin position="97"/>
        <end position="118"/>
    </location>
</feature>
<keyword evidence="2" id="KW-0812">Transmembrane</keyword>
<accession>A0A242CFW0</accession>
<sequence length="163" mass="18952">MKINKLILKRIFFNFVLSYLPLIMYLVFLLIIPRNREFDPTAILFAAITSSISNIGGLSFRIDKTGELKAKPLPFLITIIFSPILILDFFEEFSFKYNTFLLLLAIVLCIINFVYQFFSEVEIHKKEINEEEMLAELKENAETLRMKSEKTTEVNVSGKNIKL</sequence>
<feature type="transmembrane region" description="Helical" evidence="2">
    <location>
        <begin position="72"/>
        <end position="91"/>
    </location>
</feature>
<keyword evidence="2" id="KW-0472">Membrane</keyword>
<reference evidence="3 5" key="2">
    <citation type="submission" date="2018-07" db="EMBL/GenBank/DDBJ databases">
        <title>The Genome Sequence of Enterococcus sp. DIV0659b.</title>
        <authorList>
            <consortium name="The Broad Institute Genomics Platform"/>
            <consortium name="The Broad Institute Genomic Center for Infectious Diseases"/>
            <person name="Earl A."/>
            <person name="Manson A."/>
            <person name="Schwartman J."/>
            <person name="Gilmore M."/>
            <person name="Abouelleil A."/>
            <person name="Cao P."/>
            <person name="Chapman S."/>
            <person name="Cusick C."/>
            <person name="Shea T."/>
            <person name="Young S."/>
            <person name="Neafsey D."/>
            <person name="Nusbaum C."/>
            <person name="Birren B."/>
        </authorList>
    </citation>
    <scope>NUCLEOTIDE SEQUENCE [LARGE SCALE GENOMIC DNA]</scope>
    <source>
        <strain evidence="3 5">4G2_DIV0659</strain>
    </source>
</reference>
<protein>
    <submittedName>
        <fullName evidence="4">Uncharacterized protein</fullName>
    </submittedName>
</protein>
<evidence type="ECO:0000256" key="1">
    <source>
        <dbReference type="SAM" id="Coils"/>
    </source>
</evidence>
<dbReference type="Proteomes" id="UP000195139">
    <property type="component" value="Unassembled WGS sequence"/>
</dbReference>
<reference evidence="4" key="1">
    <citation type="submission" date="2017-05" db="EMBL/GenBank/DDBJ databases">
        <title>The Genome Sequence of Enterococcus sp. 4G2_DIV0659.</title>
        <authorList>
            <consortium name="The Broad Institute Genomics Platform"/>
            <consortium name="The Broad Institute Genomic Center for Infectious Diseases"/>
            <person name="Earl A."/>
            <person name="Manson A."/>
            <person name="Schwartman J."/>
            <person name="Gilmore M."/>
            <person name="Abouelleil A."/>
            <person name="Cao P."/>
            <person name="Chapman S."/>
            <person name="Cusick C."/>
            <person name="Shea T."/>
            <person name="Young S."/>
            <person name="Neafsey D."/>
            <person name="Nusbaum C."/>
            <person name="Birren B."/>
        </authorList>
    </citation>
    <scope>NUCLEOTIDE SEQUENCE [LARGE SCALE GENOMIC DNA]</scope>
    <source>
        <strain evidence="4">4G2_DIV0659</strain>
    </source>
</reference>
<evidence type="ECO:0000313" key="3">
    <source>
        <dbReference type="EMBL" id="MEI5994337.1"/>
    </source>
</evidence>
<evidence type="ECO:0000256" key="2">
    <source>
        <dbReference type="SAM" id="Phobius"/>
    </source>
</evidence>
<feature type="transmembrane region" description="Helical" evidence="2">
    <location>
        <begin position="38"/>
        <end position="60"/>
    </location>
</feature>